<keyword evidence="3" id="KW-1185">Reference proteome</keyword>
<dbReference type="AlphaFoldDB" id="A0A2T7US51"/>
<dbReference type="OrthoDB" id="7060065at2"/>
<evidence type="ECO:0000259" key="1">
    <source>
        <dbReference type="Pfam" id="PF00156"/>
    </source>
</evidence>
<dbReference type="InterPro" id="IPR000836">
    <property type="entry name" value="PRTase_dom"/>
</dbReference>
<protein>
    <submittedName>
        <fullName evidence="2">Phosphoribosyltransferase</fullName>
    </submittedName>
</protein>
<name>A0A2T7US51_9RHOB</name>
<dbReference type="PANTHER" id="PTHR43218">
    <property type="entry name" value="PHOSPHORIBOSYLTRANSFERASE-RELATED"/>
    <property type="match status" value="1"/>
</dbReference>
<dbReference type="Pfam" id="PF00156">
    <property type="entry name" value="Pribosyltran"/>
    <property type="match status" value="1"/>
</dbReference>
<dbReference type="PANTHER" id="PTHR43218:SF1">
    <property type="entry name" value="PHOSPHORIBOSYLTRANSFERASE"/>
    <property type="match status" value="1"/>
</dbReference>
<feature type="domain" description="Phosphoribosyltransferase" evidence="1">
    <location>
        <begin position="66"/>
        <end position="197"/>
    </location>
</feature>
<dbReference type="InterPro" id="IPR029057">
    <property type="entry name" value="PRTase-like"/>
</dbReference>
<gene>
    <name evidence="2" type="ORF">DDE23_11625</name>
</gene>
<dbReference type="CDD" id="cd06223">
    <property type="entry name" value="PRTases_typeI"/>
    <property type="match status" value="1"/>
</dbReference>
<accession>A0A2T7US51</accession>
<dbReference type="EMBL" id="QDDR01000005">
    <property type="protein sequence ID" value="PVE47482.1"/>
    <property type="molecule type" value="Genomic_DNA"/>
</dbReference>
<dbReference type="SUPFAM" id="SSF53271">
    <property type="entry name" value="PRTase-like"/>
    <property type="match status" value="1"/>
</dbReference>
<keyword evidence="2" id="KW-0328">Glycosyltransferase</keyword>
<dbReference type="NCBIfam" id="NF004689">
    <property type="entry name" value="PRK06031.1"/>
    <property type="match status" value="1"/>
</dbReference>
<evidence type="ECO:0000313" key="2">
    <source>
        <dbReference type="EMBL" id="PVE47482.1"/>
    </source>
</evidence>
<organism evidence="2 3">
    <name type="scientific">Pararhodobacter aggregans</name>
    <dbReference type="NCBI Taxonomy" id="404875"/>
    <lineage>
        <taxon>Bacteria</taxon>
        <taxon>Pseudomonadati</taxon>
        <taxon>Pseudomonadota</taxon>
        <taxon>Alphaproteobacteria</taxon>
        <taxon>Rhodobacterales</taxon>
        <taxon>Paracoccaceae</taxon>
        <taxon>Pararhodobacter</taxon>
    </lineage>
</organism>
<dbReference type="RefSeq" id="WP_107753910.1">
    <property type="nucleotide sequence ID" value="NZ_QBKF01000011.1"/>
</dbReference>
<comment type="caution">
    <text evidence="2">The sequence shown here is derived from an EMBL/GenBank/DDBJ whole genome shotgun (WGS) entry which is preliminary data.</text>
</comment>
<dbReference type="GO" id="GO:0016757">
    <property type="term" value="F:glycosyltransferase activity"/>
    <property type="evidence" value="ECO:0007669"/>
    <property type="project" value="UniProtKB-KW"/>
</dbReference>
<evidence type="ECO:0000313" key="3">
    <source>
        <dbReference type="Proteomes" id="UP000244810"/>
    </source>
</evidence>
<proteinExistence type="predicted"/>
<reference evidence="2 3" key="1">
    <citation type="journal article" date="2011" name="Syst. Appl. Microbiol.">
        <title>Defluviimonas denitrificans gen. nov., sp. nov., and Pararhodobacter aggregans gen. nov., sp. nov., non-phototrophic Rhodobacteraceae from the biofilter of a marine aquaculture.</title>
        <authorList>
            <person name="Foesel B.U."/>
            <person name="Drake H.L."/>
            <person name="Schramm A."/>
        </authorList>
    </citation>
    <scope>NUCLEOTIDE SEQUENCE [LARGE SCALE GENOMIC DNA]</scope>
    <source>
        <strain evidence="2 3">D1-19</strain>
    </source>
</reference>
<dbReference type="Proteomes" id="UP000244810">
    <property type="component" value="Unassembled WGS sequence"/>
</dbReference>
<sequence length="228" mass="24525">MILEPHDFWQTLFAPGSFPVAGIPHRGFYPATLPDGRQILLPIRVLPGDGGQAVASLIVNQASFAVLDALTEAMVSLWREARPEVVIGVPTLGLPLAEGVARRLGHSRVVALGTSRKFWYDPALSEPLRSITTPGGGKDIYLDPRMLPLLRGKRVLLVDDVVSSGSSLAAVLRLLEKAGIEPLGIAVAMEQGTRWQQQIPGADRIRGVFRTPILQAEGDGFRDPGDTA</sequence>
<dbReference type="Gene3D" id="3.40.50.2020">
    <property type="match status" value="1"/>
</dbReference>
<keyword evidence="2" id="KW-0808">Transferase</keyword>